<dbReference type="SUPFAM" id="SSF75005">
    <property type="entry name" value="Arabinanase/levansucrase/invertase"/>
    <property type="match status" value="1"/>
</dbReference>
<dbReference type="Pfam" id="PF17851">
    <property type="entry name" value="GH43_C2"/>
    <property type="match status" value="1"/>
</dbReference>
<dbReference type="CDD" id="cd18617">
    <property type="entry name" value="GH43_XynB-like"/>
    <property type="match status" value="1"/>
</dbReference>
<dbReference type="GO" id="GO:0004553">
    <property type="term" value="F:hydrolase activity, hydrolyzing O-glycosyl compounds"/>
    <property type="evidence" value="ECO:0007669"/>
    <property type="project" value="InterPro"/>
</dbReference>
<dbReference type="Proteomes" id="UP000435243">
    <property type="component" value="Unassembled WGS sequence"/>
</dbReference>
<feature type="site" description="Important for catalytic activity, responsible for pKa modulation of the active site Glu and correct orientation of both the proton donor and substrate" evidence="5">
    <location>
        <position position="158"/>
    </location>
</feature>
<evidence type="ECO:0000256" key="2">
    <source>
        <dbReference type="ARBA" id="ARBA00022801"/>
    </source>
</evidence>
<gene>
    <name evidence="9" type="ORF">GRI32_05540</name>
</gene>
<dbReference type="Gene3D" id="2.60.120.200">
    <property type="match status" value="1"/>
</dbReference>
<dbReference type="EMBL" id="WTYY01000003">
    <property type="protein sequence ID" value="MXO88199.1"/>
    <property type="molecule type" value="Genomic_DNA"/>
</dbReference>
<dbReference type="InterPro" id="IPR051795">
    <property type="entry name" value="Glycosyl_Hydrlase_43"/>
</dbReference>
<dbReference type="AlphaFoldDB" id="A0A844ZRH1"/>
<evidence type="ECO:0000256" key="7">
    <source>
        <dbReference type="SAM" id="SignalP"/>
    </source>
</evidence>
<evidence type="ECO:0000256" key="5">
    <source>
        <dbReference type="PIRSR" id="PIRSR606710-2"/>
    </source>
</evidence>
<feature type="signal peptide" evidence="7">
    <location>
        <begin position="1"/>
        <end position="16"/>
    </location>
</feature>
<dbReference type="InterPro" id="IPR023296">
    <property type="entry name" value="Glyco_hydro_beta-prop_sf"/>
</dbReference>
<feature type="chain" id="PRO_5032723974" evidence="7">
    <location>
        <begin position="17"/>
        <end position="565"/>
    </location>
</feature>
<reference evidence="9 10" key="1">
    <citation type="submission" date="2019-12" db="EMBL/GenBank/DDBJ databases">
        <title>Genomic-based taxomic classification of the family Erythrobacteraceae.</title>
        <authorList>
            <person name="Xu L."/>
        </authorList>
    </citation>
    <scope>NUCLEOTIDE SEQUENCE [LARGE SCALE GENOMIC DNA]</scope>
    <source>
        <strain evidence="9 10">JCM 16339</strain>
    </source>
</reference>
<evidence type="ECO:0000256" key="3">
    <source>
        <dbReference type="ARBA" id="ARBA00023295"/>
    </source>
</evidence>
<evidence type="ECO:0000313" key="10">
    <source>
        <dbReference type="Proteomes" id="UP000435243"/>
    </source>
</evidence>
<feature type="domain" description="Beta-xylosidase C-terminal Concanavalin A-like" evidence="8">
    <location>
        <begin position="362"/>
        <end position="561"/>
    </location>
</feature>
<dbReference type="GO" id="GO:0005975">
    <property type="term" value="P:carbohydrate metabolic process"/>
    <property type="evidence" value="ECO:0007669"/>
    <property type="project" value="InterPro"/>
</dbReference>
<dbReference type="SUPFAM" id="SSF49899">
    <property type="entry name" value="Concanavalin A-like lectins/glucanases"/>
    <property type="match status" value="1"/>
</dbReference>
<name>A0A844ZRH1_9SPHN</name>
<dbReference type="Pfam" id="PF04616">
    <property type="entry name" value="Glyco_hydro_43"/>
    <property type="match status" value="1"/>
</dbReference>
<evidence type="ECO:0000256" key="4">
    <source>
        <dbReference type="PIRSR" id="PIRSR606710-1"/>
    </source>
</evidence>
<keyword evidence="10" id="KW-1185">Reference proteome</keyword>
<dbReference type="Gene3D" id="2.115.10.20">
    <property type="entry name" value="Glycosyl hydrolase domain, family 43"/>
    <property type="match status" value="1"/>
</dbReference>
<feature type="active site" description="Proton donor" evidence="4">
    <location>
        <position position="223"/>
    </location>
</feature>
<evidence type="ECO:0000256" key="6">
    <source>
        <dbReference type="RuleBase" id="RU361187"/>
    </source>
</evidence>
<dbReference type="PANTHER" id="PTHR42812:SF12">
    <property type="entry name" value="BETA-XYLOSIDASE-RELATED"/>
    <property type="match status" value="1"/>
</dbReference>
<proteinExistence type="inferred from homology"/>
<dbReference type="InterPro" id="IPR041542">
    <property type="entry name" value="GH43_C2"/>
</dbReference>
<evidence type="ECO:0000259" key="8">
    <source>
        <dbReference type="Pfam" id="PF17851"/>
    </source>
</evidence>
<sequence>MLMVVTSLSGAFPALAGTTARFDYVEYQALEDELPVPAGSYRNPILPGFHPDPSITRVGDDFYLVTSTFSWFPGLPIFHSRDLVNWQLAGHAIDRPGQVDFSGLGTNRGLFAPAITHHDGRFFILNTCIDCRGNFMITADDPSGPWSDPVWLPFDGIDPSLFFGEDGRSWIVYNDAPPGQPQYDGHRALWLQQFNPQTSAFVGERILLVDGGVDLAAQPVWAEGPHIYRVGEYYYLLAAEGGTADQHSQTIYRSRSVTGPYEPGPVNPILTQRDLPADRPDRVEATGHADLVQLDDGSWWGVFLATRPFAGQSTLLGRETYLLPVSWEDGWPLFLPPGAAVPPVNAAPDLPPSPGTDWQHWRDDFDQDRLSAEWIGIRTPGPVQQIGQDHAESSLWVITGKDAAGSLAHPAFTGRRLRHHAAQVTTKLDFNPAADGEFAGLLAFMDEAHFLAFGIEQVAGERGERQMVARLRTDAAQDQRGEVVARAPMGRAGAVELRLQLNGGEAQLSWRMAGDEGWNRLGNGPGNGPGNGLGNGLNVEPLASIHAGLFTGLVIGPYSHSGEIR</sequence>
<dbReference type="InterPro" id="IPR013320">
    <property type="entry name" value="ConA-like_dom_sf"/>
</dbReference>
<dbReference type="OrthoDB" id="9801455at2"/>
<keyword evidence="7" id="KW-0732">Signal</keyword>
<keyword evidence="3 6" id="KW-0326">Glycosidase</keyword>
<comment type="caution">
    <text evidence="9">The sequence shown here is derived from an EMBL/GenBank/DDBJ whole genome shotgun (WGS) entry which is preliminary data.</text>
</comment>
<evidence type="ECO:0000256" key="1">
    <source>
        <dbReference type="ARBA" id="ARBA00009865"/>
    </source>
</evidence>
<keyword evidence="2 6" id="KW-0378">Hydrolase</keyword>
<protein>
    <submittedName>
        <fullName evidence="9">Family 43 glycosylhydrolase</fullName>
    </submittedName>
</protein>
<accession>A0A844ZRH1</accession>
<evidence type="ECO:0000313" key="9">
    <source>
        <dbReference type="EMBL" id="MXO88199.1"/>
    </source>
</evidence>
<dbReference type="InterPro" id="IPR006710">
    <property type="entry name" value="Glyco_hydro_43"/>
</dbReference>
<comment type="similarity">
    <text evidence="1 6">Belongs to the glycosyl hydrolase 43 family.</text>
</comment>
<organism evidence="9 10">
    <name type="scientific">Alteraurantiacibacter aestuarii</name>
    <dbReference type="NCBI Taxonomy" id="650004"/>
    <lineage>
        <taxon>Bacteria</taxon>
        <taxon>Pseudomonadati</taxon>
        <taxon>Pseudomonadota</taxon>
        <taxon>Alphaproteobacteria</taxon>
        <taxon>Sphingomonadales</taxon>
        <taxon>Erythrobacteraceae</taxon>
        <taxon>Alteraurantiacibacter</taxon>
    </lineage>
</organism>
<feature type="active site" description="Proton acceptor" evidence="4">
    <location>
        <position position="52"/>
    </location>
</feature>
<dbReference type="PANTHER" id="PTHR42812">
    <property type="entry name" value="BETA-XYLOSIDASE"/>
    <property type="match status" value="1"/>
</dbReference>